<accession>A0AAD5SYD8</accession>
<evidence type="ECO:0000313" key="2">
    <source>
        <dbReference type="EMBL" id="KAJ3116342.1"/>
    </source>
</evidence>
<name>A0AAD5SYD8_9FUNG</name>
<dbReference type="EMBL" id="JADGJH010001234">
    <property type="protein sequence ID" value="KAJ3116342.1"/>
    <property type="molecule type" value="Genomic_DNA"/>
</dbReference>
<gene>
    <name evidence="2" type="ORF">HK100_001091</name>
</gene>
<organism evidence="2 3">
    <name type="scientific">Physocladia obscura</name>
    <dbReference type="NCBI Taxonomy" id="109957"/>
    <lineage>
        <taxon>Eukaryota</taxon>
        <taxon>Fungi</taxon>
        <taxon>Fungi incertae sedis</taxon>
        <taxon>Chytridiomycota</taxon>
        <taxon>Chytridiomycota incertae sedis</taxon>
        <taxon>Chytridiomycetes</taxon>
        <taxon>Chytridiales</taxon>
        <taxon>Chytriomycetaceae</taxon>
        <taxon>Physocladia</taxon>
    </lineage>
</organism>
<sequence length="176" mass="19052">MDDSTLNRNIKEYSLTVGSEVDRVVITAFPNEGDAFVQVLKSAADGAITIVEGASDLIIKCDAVDGSTSNTIIHVFRPTANDATLKEIQITIDGFYTLIPDFHRLETRYILKVPVHIQSAAVSVLATNETSKVDRNGFDDKGKISLVSSAETKVSFVVTSADGSKNQIYEVVVRKG</sequence>
<dbReference type="AlphaFoldDB" id="A0AAD5SYD8"/>
<protein>
    <recommendedName>
        <fullName evidence="1">Cadherin-like beta-sandwich-like domain-containing protein</fullName>
    </recommendedName>
</protein>
<evidence type="ECO:0000313" key="3">
    <source>
        <dbReference type="Proteomes" id="UP001211907"/>
    </source>
</evidence>
<proteinExistence type="predicted"/>
<keyword evidence="3" id="KW-1185">Reference proteome</keyword>
<evidence type="ECO:0000259" key="1">
    <source>
        <dbReference type="Pfam" id="PF12733"/>
    </source>
</evidence>
<dbReference type="Proteomes" id="UP001211907">
    <property type="component" value="Unassembled WGS sequence"/>
</dbReference>
<comment type="caution">
    <text evidence="2">The sequence shown here is derived from an EMBL/GenBank/DDBJ whole genome shotgun (WGS) entry which is preliminary data.</text>
</comment>
<reference evidence="2" key="1">
    <citation type="submission" date="2020-05" db="EMBL/GenBank/DDBJ databases">
        <title>Phylogenomic resolution of chytrid fungi.</title>
        <authorList>
            <person name="Stajich J.E."/>
            <person name="Amses K."/>
            <person name="Simmons R."/>
            <person name="Seto K."/>
            <person name="Myers J."/>
            <person name="Bonds A."/>
            <person name="Quandt C.A."/>
            <person name="Barry K."/>
            <person name="Liu P."/>
            <person name="Grigoriev I."/>
            <person name="Longcore J.E."/>
            <person name="James T.Y."/>
        </authorList>
    </citation>
    <scope>NUCLEOTIDE SEQUENCE</scope>
    <source>
        <strain evidence="2">JEL0513</strain>
    </source>
</reference>
<dbReference type="InterPro" id="IPR025883">
    <property type="entry name" value="Cadherin-like_domain"/>
</dbReference>
<feature type="domain" description="Cadherin-like beta-sandwich-like" evidence="1">
    <location>
        <begin position="89"/>
        <end position="175"/>
    </location>
</feature>
<dbReference type="Pfam" id="PF12733">
    <property type="entry name" value="Cadherin-like"/>
    <property type="match status" value="1"/>
</dbReference>